<evidence type="ECO:0000313" key="2">
    <source>
        <dbReference type="Proteomes" id="UP000240739"/>
    </source>
</evidence>
<dbReference type="GO" id="GO:0003677">
    <property type="term" value="F:DNA binding"/>
    <property type="evidence" value="ECO:0007669"/>
    <property type="project" value="InterPro"/>
</dbReference>
<keyword evidence="2" id="KW-1185">Reference proteome</keyword>
<organism evidence="1 2">
    <name type="scientific">Paraconexibacter algicola</name>
    <dbReference type="NCBI Taxonomy" id="2133960"/>
    <lineage>
        <taxon>Bacteria</taxon>
        <taxon>Bacillati</taxon>
        <taxon>Actinomycetota</taxon>
        <taxon>Thermoleophilia</taxon>
        <taxon>Solirubrobacterales</taxon>
        <taxon>Paraconexibacteraceae</taxon>
        <taxon>Paraconexibacter</taxon>
    </lineage>
</organism>
<proteinExistence type="predicted"/>
<reference evidence="1 2" key="1">
    <citation type="submission" date="2018-03" db="EMBL/GenBank/DDBJ databases">
        <title>Aquarubrobacter algicola gen. nov., sp. nov., a novel actinobacterium isolated from shallow eutrophic lake during the end of cyanobacterial harmful algal blooms.</title>
        <authorList>
            <person name="Chun S.J."/>
        </authorList>
    </citation>
    <scope>NUCLEOTIDE SEQUENCE [LARGE SCALE GENOMIC DNA]</scope>
    <source>
        <strain evidence="1 2">Seoho-28</strain>
    </source>
</reference>
<accession>A0A2T4UEC6</accession>
<name>A0A2T4UEC6_9ACTN</name>
<dbReference type="InterPro" id="IPR010982">
    <property type="entry name" value="Lambda_DNA-bd_dom_sf"/>
</dbReference>
<dbReference type="AlphaFoldDB" id="A0A2T4UEC6"/>
<gene>
    <name evidence="1" type="ORF">C7Y72_14145</name>
</gene>
<dbReference type="SUPFAM" id="SSF47413">
    <property type="entry name" value="lambda repressor-like DNA-binding domains"/>
    <property type="match status" value="1"/>
</dbReference>
<evidence type="ECO:0000313" key="1">
    <source>
        <dbReference type="EMBL" id="PTL56131.1"/>
    </source>
</evidence>
<dbReference type="Proteomes" id="UP000240739">
    <property type="component" value="Unassembled WGS sequence"/>
</dbReference>
<protein>
    <submittedName>
        <fullName evidence="1">Uncharacterized protein</fullName>
    </submittedName>
</protein>
<dbReference type="EMBL" id="PYYB01000002">
    <property type="protein sequence ID" value="PTL56131.1"/>
    <property type="molecule type" value="Genomic_DNA"/>
</dbReference>
<sequence>MVDVVMGVVCELDAAARVELERALTLTLQTPTTAAQRRWAELGTLAQLLESDGVPFDDPDTIRALRAELRELEAHRRRLPAAERPLVDERLRSLRKRARERVGVPVVSQALYDERRPPGSPPGETLARRYGTWLKACRAAYGLQPDGSTTGPGRPWAVSMHAARGVPLYTREGCLAAVARCARALLRRPTSSDYVHWQRAQRARQPGRTPAELGLPDISTVLGYFGSWRAVLAALPVTDHELAQLRATRVPNPAPNAADANRRRSELLGGQDPRALPLSDVVALATAEEVSLEWLTGDDTDDAGPPRGPVLDPAALRNARGRAGVRDLALARAAKLTAGQWRQAAAGRRELTLGQLIAVAKLLRCRAADLLTVAEDEA</sequence>
<comment type="caution">
    <text evidence="1">The sequence shown here is derived from an EMBL/GenBank/DDBJ whole genome shotgun (WGS) entry which is preliminary data.</text>
</comment>